<dbReference type="PANTHER" id="PTHR23138:SF141">
    <property type="entry name" value="NUCLEAR PORE COMPLEX PROTEIN NUP50"/>
    <property type="match status" value="1"/>
</dbReference>
<evidence type="ECO:0000313" key="7">
    <source>
        <dbReference type="Proteomes" id="UP000593576"/>
    </source>
</evidence>
<proteinExistence type="predicted"/>
<evidence type="ECO:0000313" key="6">
    <source>
        <dbReference type="EMBL" id="MBA0853049.1"/>
    </source>
</evidence>
<keyword evidence="4" id="KW-0539">Nucleus</keyword>
<keyword evidence="2" id="KW-0813">Transport</keyword>
<keyword evidence="2" id="KW-0509">mRNA transport</keyword>
<accession>A0A7J9L3R3</accession>
<dbReference type="InterPro" id="IPR011993">
    <property type="entry name" value="PH-like_dom_sf"/>
</dbReference>
<evidence type="ECO:0008006" key="8">
    <source>
        <dbReference type="Google" id="ProtNLM"/>
    </source>
</evidence>
<dbReference type="GO" id="GO:0051028">
    <property type="term" value="P:mRNA transport"/>
    <property type="evidence" value="ECO:0007669"/>
    <property type="project" value="UniProtKB-KW"/>
</dbReference>
<comment type="caution">
    <text evidence="6">The sequence shown here is derived from an EMBL/GenBank/DDBJ whole genome shotgun (WGS) entry which is preliminary data.</text>
</comment>
<evidence type="ECO:0000256" key="5">
    <source>
        <dbReference type="SAM" id="MobiDB-lite"/>
    </source>
</evidence>
<dbReference type="GO" id="GO:0015031">
    <property type="term" value="P:protein transport"/>
    <property type="evidence" value="ECO:0007669"/>
    <property type="project" value="UniProtKB-KW"/>
</dbReference>
<keyword evidence="7" id="KW-1185">Reference proteome</keyword>
<evidence type="ECO:0000256" key="1">
    <source>
        <dbReference type="ARBA" id="ARBA00004567"/>
    </source>
</evidence>
<organism evidence="6 7">
    <name type="scientific">Gossypium schwendimanii</name>
    <name type="common">Cotton</name>
    <dbReference type="NCBI Taxonomy" id="34291"/>
    <lineage>
        <taxon>Eukaryota</taxon>
        <taxon>Viridiplantae</taxon>
        <taxon>Streptophyta</taxon>
        <taxon>Embryophyta</taxon>
        <taxon>Tracheophyta</taxon>
        <taxon>Spermatophyta</taxon>
        <taxon>Magnoliopsida</taxon>
        <taxon>eudicotyledons</taxon>
        <taxon>Gunneridae</taxon>
        <taxon>Pentapetalae</taxon>
        <taxon>rosids</taxon>
        <taxon>malvids</taxon>
        <taxon>Malvales</taxon>
        <taxon>Malvaceae</taxon>
        <taxon>Malvoideae</taxon>
        <taxon>Gossypium</taxon>
    </lineage>
</organism>
<protein>
    <recommendedName>
        <fullName evidence="8">RanBD1 domain-containing protein</fullName>
    </recommendedName>
</protein>
<dbReference type="EMBL" id="JABFAF010000004">
    <property type="protein sequence ID" value="MBA0853049.1"/>
    <property type="molecule type" value="Genomic_DNA"/>
</dbReference>
<dbReference type="PANTHER" id="PTHR23138">
    <property type="entry name" value="RAN BINDING PROTEIN"/>
    <property type="match status" value="1"/>
</dbReference>
<dbReference type="SUPFAM" id="SSF50729">
    <property type="entry name" value="PH domain-like"/>
    <property type="match status" value="1"/>
</dbReference>
<evidence type="ECO:0000256" key="2">
    <source>
        <dbReference type="ARBA" id="ARBA00022816"/>
    </source>
</evidence>
<dbReference type="OrthoDB" id="185618at2759"/>
<feature type="non-terminal residue" evidence="6">
    <location>
        <position position="391"/>
    </location>
</feature>
<dbReference type="InterPro" id="IPR045255">
    <property type="entry name" value="RanBP1-like"/>
</dbReference>
<name>A0A7J9L3R3_GOSSC</name>
<feature type="region of interest" description="Disordered" evidence="5">
    <location>
        <begin position="190"/>
        <end position="211"/>
    </location>
</feature>
<dbReference type="AlphaFoldDB" id="A0A7J9L3R3"/>
<keyword evidence="4" id="KW-0653">Protein transport</keyword>
<comment type="subcellular location">
    <subcellularLocation>
        <location evidence="1">Nucleus</location>
        <location evidence="1">Nuclear pore complex</location>
    </subcellularLocation>
</comment>
<sequence length="391" mass="43222">ISHVFKSYYILIHGLQFHNKRVIAGSPFDAQKAEPSQQKLTAKPALDPQRAELSWQHVKALNTQFASWVQSQLKNHPDELWQYRVQDYLTHALNIMEKFSDVVNWLKGNAVTGDSLSAAESYKNENKVVAEIKNTKTFPLGTTAPSPTPADVAKKTSPLSTTASFFSAGSTTSLRPAGIQSSVAVNNNASDDADEENELPQPSSPSVKKSEEKGIVIVHEVKCKLYVKSTDPADKDSWEDKGTGQLSITAKRVLARVQKIPSQQLLFEMMYATSWTFIVCGNLIHALTSITFYWLQVGKVLLNALLYPGIKTSAQKNSVVAIFHTSLIHMEVKYLDLFDIPFSNLGILFCSNQDSGGNNGNAVARTFLIRTKSEEDRNKLATVIQEYAPAS</sequence>
<evidence type="ECO:0000256" key="4">
    <source>
        <dbReference type="ARBA" id="ARBA00023132"/>
    </source>
</evidence>
<gene>
    <name evidence="6" type="ORF">Goshw_012836</name>
</gene>
<dbReference type="GO" id="GO:0005643">
    <property type="term" value="C:nuclear pore"/>
    <property type="evidence" value="ECO:0007669"/>
    <property type="project" value="UniProtKB-SubCell"/>
</dbReference>
<evidence type="ECO:0000256" key="3">
    <source>
        <dbReference type="ARBA" id="ARBA00023010"/>
    </source>
</evidence>
<reference evidence="6 7" key="1">
    <citation type="journal article" date="2019" name="Genome Biol. Evol.">
        <title>Insights into the evolution of the New World diploid cottons (Gossypium, subgenus Houzingenia) based on genome sequencing.</title>
        <authorList>
            <person name="Grover C.E."/>
            <person name="Arick M.A. 2nd"/>
            <person name="Thrash A."/>
            <person name="Conover J.L."/>
            <person name="Sanders W.S."/>
            <person name="Peterson D.G."/>
            <person name="Frelichowski J.E."/>
            <person name="Scheffler J.A."/>
            <person name="Scheffler B.E."/>
            <person name="Wendel J.F."/>
        </authorList>
    </citation>
    <scope>NUCLEOTIDE SEQUENCE [LARGE SCALE GENOMIC DNA]</scope>
    <source>
        <strain evidence="6">1</strain>
        <tissue evidence="6">Leaf</tissue>
    </source>
</reference>
<keyword evidence="4" id="KW-0906">Nuclear pore complex</keyword>
<keyword evidence="3" id="KW-0811">Translocation</keyword>
<dbReference type="Gene3D" id="2.30.29.30">
    <property type="entry name" value="Pleckstrin-homology domain (PH domain)/Phosphotyrosine-binding domain (PTB)"/>
    <property type="match status" value="1"/>
</dbReference>
<dbReference type="Proteomes" id="UP000593576">
    <property type="component" value="Unassembled WGS sequence"/>
</dbReference>